<accession>A0A128EUA5</accession>
<dbReference type="InterPro" id="IPR000160">
    <property type="entry name" value="GGDEF_dom"/>
</dbReference>
<dbReference type="EMBL" id="FIZX01000001">
    <property type="protein sequence ID" value="CZF77685.1"/>
    <property type="molecule type" value="Genomic_DNA"/>
</dbReference>
<feature type="transmembrane region" description="Helical" evidence="4">
    <location>
        <begin position="224"/>
        <end position="251"/>
    </location>
</feature>
<dbReference type="CDD" id="cd01949">
    <property type="entry name" value="GGDEF"/>
    <property type="match status" value="1"/>
</dbReference>
<evidence type="ECO:0000256" key="3">
    <source>
        <dbReference type="ARBA" id="ARBA00034247"/>
    </source>
</evidence>
<dbReference type="RefSeq" id="WP_062660765.1">
    <property type="nucleotide sequence ID" value="NZ_FIZX01000001.1"/>
</dbReference>
<dbReference type="GO" id="GO:0043709">
    <property type="term" value="P:cell adhesion involved in single-species biofilm formation"/>
    <property type="evidence" value="ECO:0007669"/>
    <property type="project" value="TreeGrafter"/>
</dbReference>
<keyword evidence="4" id="KW-0812">Transmembrane</keyword>
<dbReference type="Proteomes" id="UP000071641">
    <property type="component" value="Unassembled WGS sequence"/>
</dbReference>
<sequence length="493" mass="55794">MLKRFTINQLLFVSHLMLVIILIAGMSYSRYQSEWESRVNHEAALIEQSVLPLMREISAAVAGRNYTALTMPSHKDTLRSIESLLLLDVEGTSDYQDKKVCVRYFRETGDIWRIDVSDEELEQSRLNRDNLASQVDADGLSDVTKRKLAFLLKKAEEDLAALELGKARTQEFAAPWPLRPNSAKYELLPEYGVVAVQLPLYNKNGGMVYAVFDASRLFSLKNEIYLTIAIEASVALLISLLLIVGVTHWLVAPLRRLAEQMDKDIEKLNIADMDEVNRNDEIGVLARGLHRLTRKTQSQLKQLKHLSDTDALTGLSGRHNYEDRAVALYKATQRQGAYFGAIVCDIDFFKRYNDTFGHGKGDEVIKKIADVLLSNTRNNDLCFRIGGEEFVVLLKVYEAENLQYIAERMRSEVEALAIPHVTERGIVTLSIGAVMVPPQAKAWTYPDIFDFADKQLYAAKHGGRNRTIFKEIGRDELPPEREHCNDTSIEAVD</sequence>
<keyword evidence="4" id="KW-1133">Transmembrane helix</keyword>
<name>A0A128EUA5_9GAMM</name>
<comment type="catalytic activity">
    <reaction evidence="3">
        <text>2 GTP = 3',3'-c-di-GMP + 2 diphosphate</text>
        <dbReference type="Rhea" id="RHEA:24898"/>
        <dbReference type="ChEBI" id="CHEBI:33019"/>
        <dbReference type="ChEBI" id="CHEBI:37565"/>
        <dbReference type="ChEBI" id="CHEBI:58805"/>
        <dbReference type="EC" id="2.7.7.65"/>
    </reaction>
</comment>
<evidence type="ECO:0000256" key="1">
    <source>
        <dbReference type="ARBA" id="ARBA00001946"/>
    </source>
</evidence>
<dbReference type="STRING" id="1796497.GCE9029_00355"/>
<dbReference type="SMART" id="SM00267">
    <property type="entry name" value="GGDEF"/>
    <property type="match status" value="1"/>
</dbReference>
<dbReference type="GO" id="GO:0052621">
    <property type="term" value="F:diguanylate cyclase activity"/>
    <property type="evidence" value="ECO:0007669"/>
    <property type="project" value="UniProtKB-EC"/>
</dbReference>
<keyword evidence="6" id="KW-0548">Nucleotidyltransferase</keyword>
<dbReference type="InterPro" id="IPR050469">
    <property type="entry name" value="Diguanylate_Cyclase"/>
</dbReference>
<dbReference type="EC" id="2.7.7.65" evidence="2"/>
<evidence type="ECO:0000256" key="2">
    <source>
        <dbReference type="ARBA" id="ARBA00012528"/>
    </source>
</evidence>
<dbReference type="PROSITE" id="PS50887">
    <property type="entry name" value="GGDEF"/>
    <property type="match status" value="1"/>
</dbReference>
<dbReference type="FunFam" id="3.30.70.270:FF:000001">
    <property type="entry name" value="Diguanylate cyclase domain protein"/>
    <property type="match status" value="1"/>
</dbReference>
<gene>
    <name evidence="6" type="primary">ycdT_1</name>
    <name evidence="6" type="ORF">GCE9029_00355</name>
</gene>
<dbReference type="GO" id="GO:1902201">
    <property type="term" value="P:negative regulation of bacterial-type flagellum-dependent cell motility"/>
    <property type="evidence" value="ECO:0007669"/>
    <property type="project" value="TreeGrafter"/>
</dbReference>
<dbReference type="CDD" id="cd06225">
    <property type="entry name" value="HAMP"/>
    <property type="match status" value="1"/>
</dbReference>
<dbReference type="Gene3D" id="3.30.70.270">
    <property type="match status" value="1"/>
</dbReference>
<reference evidence="7" key="1">
    <citation type="submission" date="2016-02" db="EMBL/GenBank/DDBJ databases">
        <authorList>
            <person name="Rodrigo-Torres Lidia"/>
            <person name="Arahal R.David."/>
        </authorList>
    </citation>
    <scope>NUCLEOTIDE SEQUENCE [LARGE SCALE GENOMIC DNA]</scope>
    <source>
        <strain evidence="7">CECT 9029</strain>
    </source>
</reference>
<dbReference type="AlphaFoldDB" id="A0A128EUA5"/>
<organism evidence="6 7">
    <name type="scientific">Grimontia celer</name>
    <dbReference type="NCBI Taxonomy" id="1796497"/>
    <lineage>
        <taxon>Bacteria</taxon>
        <taxon>Pseudomonadati</taxon>
        <taxon>Pseudomonadota</taxon>
        <taxon>Gammaproteobacteria</taxon>
        <taxon>Vibrionales</taxon>
        <taxon>Vibrionaceae</taxon>
        <taxon>Grimontia</taxon>
    </lineage>
</organism>
<comment type="cofactor">
    <cofactor evidence="1">
        <name>Mg(2+)</name>
        <dbReference type="ChEBI" id="CHEBI:18420"/>
    </cofactor>
</comment>
<dbReference type="NCBIfam" id="TIGR00254">
    <property type="entry name" value="GGDEF"/>
    <property type="match status" value="1"/>
</dbReference>
<keyword evidence="4" id="KW-0472">Membrane</keyword>
<keyword evidence="7" id="KW-1185">Reference proteome</keyword>
<evidence type="ECO:0000313" key="6">
    <source>
        <dbReference type="EMBL" id="CZF77685.1"/>
    </source>
</evidence>
<protein>
    <recommendedName>
        <fullName evidence="2">diguanylate cyclase</fullName>
        <ecNumber evidence="2">2.7.7.65</ecNumber>
    </recommendedName>
</protein>
<dbReference type="GO" id="GO:0005886">
    <property type="term" value="C:plasma membrane"/>
    <property type="evidence" value="ECO:0007669"/>
    <property type="project" value="TreeGrafter"/>
</dbReference>
<proteinExistence type="predicted"/>
<evidence type="ECO:0000256" key="4">
    <source>
        <dbReference type="SAM" id="Phobius"/>
    </source>
</evidence>
<dbReference type="SUPFAM" id="SSF55073">
    <property type="entry name" value="Nucleotide cyclase"/>
    <property type="match status" value="1"/>
</dbReference>
<dbReference type="PANTHER" id="PTHR45138">
    <property type="entry name" value="REGULATORY COMPONENTS OF SENSORY TRANSDUCTION SYSTEM"/>
    <property type="match status" value="1"/>
</dbReference>
<dbReference type="InterPro" id="IPR043128">
    <property type="entry name" value="Rev_trsase/Diguanyl_cyclase"/>
</dbReference>
<keyword evidence="6" id="KW-0808">Transferase</keyword>
<dbReference type="Gene3D" id="6.10.340.10">
    <property type="match status" value="1"/>
</dbReference>
<dbReference type="OrthoDB" id="9812260at2"/>
<dbReference type="Pfam" id="PF00990">
    <property type="entry name" value="GGDEF"/>
    <property type="match status" value="1"/>
</dbReference>
<feature type="transmembrane region" description="Helical" evidence="4">
    <location>
        <begin position="6"/>
        <end position="28"/>
    </location>
</feature>
<feature type="domain" description="GGDEF" evidence="5">
    <location>
        <begin position="337"/>
        <end position="472"/>
    </location>
</feature>
<dbReference type="InterPro" id="IPR029787">
    <property type="entry name" value="Nucleotide_cyclase"/>
</dbReference>
<dbReference type="PANTHER" id="PTHR45138:SF9">
    <property type="entry name" value="DIGUANYLATE CYCLASE DGCM-RELATED"/>
    <property type="match status" value="1"/>
</dbReference>
<evidence type="ECO:0000259" key="5">
    <source>
        <dbReference type="PROSITE" id="PS50887"/>
    </source>
</evidence>
<evidence type="ECO:0000313" key="7">
    <source>
        <dbReference type="Proteomes" id="UP000071641"/>
    </source>
</evidence>